<dbReference type="Pfam" id="PF00588">
    <property type="entry name" value="SpoU_methylase"/>
    <property type="match status" value="1"/>
</dbReference>
<proteinExistence type="predicted"/>
<dbReference type="InterPro" id="IPR004441">
    <property type="entry name" value="rRNA_MeTrfase_TrmH"/>
</dbReference>
<gene>
    <name evidence="4" type="ORF">METZ01_LOCUS135965</name>
</gene>
<dbReference type="CDD" id="cd18103">
    <property type="entry name" value="SpoU-like_RlmB"/>
    <property type="match status" value="1"/>
</dbReference>
<evidence type="ECO:0000256" key="1">
    <source>
        <dbReference type="ARBA" id="ARBA00022603"/>
    </source>
</evidence>
<dbReference type="PANTHER" id="PTHR46429">
    <property type="entry name" value="23S RRNA (GUANOSINE-2'-O-)-METHYLTRANSFERASE RLMB"/>
    <property type="match status" value="1"/>
</dbReference>
<dbReference type="Gene3D" id="3.30.1330.30">
    <property type="match status" value="1"/>
</dbReference>
<dbReference type="EMBL" id="UINC01019605">
    <property type="protein sequence ID" value="SVA83111.1"/>
    <property type="molecule type" value="Genomic_DNA"/>
</dbReference>
<organism evidence="4">
    <name type="scientific">marine metagenome</name>
    <dbReference type="NCBI Taxonomy" id="408172"/>
    <lineage>
        <taxon>unclassified sequences</taxon>
        <taxon>metagenomes</taxon>
        <taxon>ecological metagenomes</taxon>
    </lineage>
</organism>
<evidence type="ECO:0000259" key="3">
    <source>
        <dbReference type="SMART" id="SM00967"/>
    </source>
</evidence>
<feature type="domain" description="RNA 2-O ribose methyltransferase substrate binding" evidence="3">
    <location>
        <begin position="19"/>
        <end position="94"/>
    </location>
</feature>
<dbReference type="Gene3D" id="3.40.1280.10">
    <property type="match status" value="1"/>
</dbReference>
<keyword evidence="1" id="KW-0489">Methyltransferase</keyword>
<dbReference type="GO" id="GO:0006396">
    <property type="term" value="P:RNA processing"/>
    <property type="evidence" value="ECO:0007669"/>
    <property type="project" value="InterPro"/>
</dbReference>
<dbReference type="NCBIfam" id="TIGR00186">
    <property type="entry name" value="rRNA_methyl_3"/>
    <property type="match status" value="1"/>
</dbReference>
<reference evidence="4" key="1">
    <citation type="submission" date="2018-05" db="EMBL/GenBank/DDBJ databases">
        <authorList>
            <person name="Lanie J.A."/>
            <person name="Ng W.-L."/>
            <person name="Kazmierczak K.M."/>
            <person name="Andrzejewski T.M."/>
            <person name="Davidsen T.M."/>
            <person name="Wayne K.J."/>
            <person name="Tettelin H."/>
            <person name="Glass J.I."/>
            <person name="Rusch D."/>
            <person name="Podicherti R."/>
            <person name="Tsui H.-C.T."/>
            <person name="Winkler M.E."/>
        </authorList>
    </citation>
    <scope>NUCLEOTIDE SEQUENCE</scope>
</reference>
<protein>
    <recommendedName>
        <fullName evidence="3">RNA 2-O ribose methyltransferase substrate binding domain-containing protein</fullName>
    </recommendedName>
</protein>
<dbReference type="GO" id="GO:0032259">
    <property type="term" value="P:methylation"/>
    <property type="evidence" value="ECO:0007669"/>
    <property type="project" value="UniProtKB-KW"/>
</dbReference>
<dbReference type="InterPro" id="IPR001537">
    <property type="entry name" value="SpoU_MeTrfase"/>
</dbReference>
<dbReference type="InterPro" id="IPR029026">
    <property type="entry name" value="tRNA_m1G_MTases_N"/>
</dbReference>
<sequence>MINQSAPLESKRLKDTEFTLYGWNTCMQFFKNRPDDLCRLFFSKQRSSALGSVKKWCAVKKLPYRELDLESLNKVASATHHEGVVMVVRPIIPSSIYPFIKAGLGKKGIAVALDCIGNTHNLGAILRTCAFFGVEGMVISNQEGQARLTSSAARTAEGAMEITPIYQCTDLASALRDFMSRNIYVIGTDLNAKQSLYDIEIRFPCVVVFGNEQDGLSSSVKKRCDQVVRIPGTEKIQSLNVAVATGVILSELTRRRGSKK</sequence>
<keyword evidence="2" id="KW-0808">Transferase</keyword>
<dbReference type="InterPro" id="IPR029064">
    <property type="entry name" value="Ribosomal_eL30-like_sf"/>
</dbReference>
<dbReference type="PANTHER" id="PTHR46429:SF2">
    <property type="entry name" value="TRNA_RRNA METHYLTRANSFERASE"/>
    <property type="match status" value="1"/>
</dbReference>
<evidence type="ECO:0000313" key="4">
    <source>
        <dbReference type="EMBL" id="SVA83111.1"/>
    </source>
</evidence>
<dbReference type="InterPro" id="IPR029028">
    <property type="entry name" value="Alpha/beta_knot_MTases"/>
</dbReference>
<name>A0A381Z2E7_9ZZZZ</name>
<dbReference type="GO" id="GO:0008173">
    <property type="term" value="F:RNA methyltransferase activity"/>
    <property type="evidence" value="ECO:0007669"/>
    <property type="project" value="InterPro"/>
</dbReference>
<dbReference type="SUPFAM" id="SSF75217">
    <property type="entry name" value="alpha/beta knot"/>
    <property type="match status" value="1"/>
</dbReference>
<accession>A0A381Z2E7</accession>
<dbReference type="InterPro" id="IPR013123">
    <property type="entry name" value="SpoU_subst-bd"/>
</dbReference>
<dbReference type="AlphaFoldDB" id="A0A381Z2E7"/>
<dbReference type="SUPFAM" id="SSF55315">
    <property type="entry name" value="L30e-like"/>
    <property type="match status" value="1"/>
</dbReference>
<dbReference type="GO" id="GO:0005829">
    <property type="term" value="C:cytosol"/>
    <property type="evidence" value="ECO:0007669"/>
    <property type="project" value="TreeGrafter"/>
</dbReference>
<evidence type="ECO:0000256" key="2">
    <source>
        <dbReference type="ARBA" id="ARBA00022679"/>
    </source>
</evidence>
<dbReference type="SMART" id="SM00967">
    <property type="entry name" value="SpoU_sub_bind"/>
    <property type="match status" value="1"/>
</dbReference>
<dbReference type="Pfam" id="PF08032">
    <property type="entry name" value="SpoU_sub_bind"/>
    <property type="match status" value="1"/>
</dbReference>
<dbReference type="GO" id="GO:0003723">
    <property type="term" value="F:RNA binding"/>
    <property type="evidence" value="ECO:0007669"/>
    <property type="project" value="InterPro"/>
</dbReference>